<dbReference type="EMBL" id="KZ819922">
    <property type="protein sequence ID" value="PWN50531.1"/>
    <property type="molecule type" value="Genomic_DNA"/>
</dbReference>
<dbReference type="Proteomes" id="UP000245626">
    <property type="component" value="Unassembled WGS sequence"/>
</dbReference>
<reference evidence="1 2" key="1">
    <citation type="journal article" date="2018" name="Mol. Biol. Evol.">
        <title>Broad Genomic Sampling Reveals a Smut Pathogenic Ancestry of the Fungal Clade Ustilaginomycotina.</title>
        <authorList>
            <person name="Kijpornyongpan T."/>
            <person name="Mondo S.J."/>
            <person name="Barry K."/>
            <person name="Sandor L."/>
            <person name="Lee J."/>
            <person name="Lipzen A."/>
            <person name="Pangilinan J."/>
            <person name="LaButti K."/>
            <person name="Hainaut M."/>
            <person name="Henrissat B."/>
            <person name="Grigoriev I.V."/>
            <person name="Spatafora J.W."/>
            <person name="Aime M.C."/>
        </authorList>
    </citation>
    <scope>NUCLEOTIDE SEQUENCE [LARGE SCALE GENOMIC DNA]</scope>
    <source>
        <strain evidence="1 2">SA 807</strain>
    </source>
</reference>
<keyword evidence="2" id="KW-1185">Reference proteome</keyword>
<gene>
    <name evidence="1" type="ORF">IE53DRAFT_90967</name>
</gene>
<proteinExistence type="predicted"/>
<accession>A0ACD0NXK3</accession>
<name>A0ACD0NXK3_9BASI</name>
<protein>
    <submittedName>
        <fullName evidence="1">Uncharacterized protein</fullName>
    </submittedName>
</protein>
<sequence>MVWEGRKRLTLHYAAASFLNDLMAKKCDGQAPLDREAFRPVPLLKRDRVLSSEDPQTQVWLATQEGKKKTSSPSVIPWRSGVSGNEKGRGGRKADLDFVGDIYSNDREFGCVQLLSEQPRSKGREKKNFNKRNGKITSSKSQNVVQLARSGFFGVVRNVARGLPGTVDQDRSCISPTHGRGLNAAENERFVGQDRSTRRNKTLLLRLGNRNAQGNLHFSLCEDGRPISSFLF</sequence>
<evidence type="ECO:0000313" key="2">
    <source>
        <dbReference type="Proteomes" id="UP000245626"/>
    </source>
</evidence>
<organism evidence="1 2">
    <name type="scientific">Violaceomyces palustris</name>
    <dbReference type="NCBI Taxonomy" id="1673888"/>
    <lineage>
        <taxon>Eukaryota</taxon>
        <taxon>Fungi</taxon>
        <taxon>Dikarya</taxon>
        <taxon>Basidiomycota</taxon>
        <taxon>Ustilaginomycotina</taxon>
        <taxon>Ustilaginomycetes</taxon>
        <taxon>Violaceomycetales</taxon>
        <taxon>Violaceomycetaceae</taxon>
        <taxon>Violaceomyces</taxon>
    </lineage>
</organism>
<evidence type="ECO:0000313" key="1">
    <source>
        <dbReference type="EMBL" id="PWN50531.1"/>
    </source>
</evidence>